<evidence type="ECO:0000313" key="2">
    <source>
        <dbReference type="EMBL" id="CAA9278547.1"/>
    </source>
</evidence>
<feature type="non-terminal residue" evidence="2">
    <location>
        <position position="166"/>
    </location>
</feature>
<dbReference type="EMBL" id="CADCTE010000202">
    <property type="protein sequence ID" value="CAA9278547.1"/>
    <property type="molecule type" value="Genomic_DNA"/>
</dbReference>
<dbReference type="AlphaFoldDB" id="A0A6J4JEQ5"/>
<feature type="compositionally biased region" description="Basic residues" evidence="1">
    <location>
        <begin position="127"/>
        <end position="139"/>
    </location>
</feature>
<accession>A0A6J4JEQ5</accession>
<feature type="compositionally biased region" description="Basic residues" evidence="1">
    <location>
        <begin position="101"/>
        <end position="114"/>
    </location>
</feature>
<feature type="region of interest" description="Disordered" evidence="1">
    <location>
        <begin position="1"/>
        <end position="166"/>
    </location>
</feature>
<feature type="compositionally biased region" description="Low complexity" evidence="1">
    <location>
        <begin position="34"/>
        <end position="44"/>
    </location>
</feature>
<proteinExistence type="predicted"/>
<organism evidence="2">
    <name type="scientific">uncultured Arthrobacter sp</name>
    <dbReference type="NCBI Taxonomy" id="114050"/>
    <lineage>
        <taxon>Bacteria</taxon>
        <taxon>Bacillati</taxon>
        <taxon>Actinomycetota</taxon>
        <taxon>Actinomycetes</taxon>
        <taxon>Micrococcales</taxon>
        <taxon>Micrococcaceae</taxon>
        <taxon>Arthrobacter</taxon>
        <taxon>environmental samples</taxon>
    </lineage>
</organism>
<feature type="compositionally biased region" description="Basic residues" evidence="1">
    <location>
        <begin position="48"/>
        <end position="57"/>
    </location>
</feature>
<feature type="compositionally biased region" description="Low complexity" evidence="1">
    <location>
        <begin position="115"/>
        <end position="126"/>
    </location>
</feature>
<gene>
    <name evidence="2" type="ORF">AVDCRST_MAG83-3717</name>
</gene>
<evidence type="ECO:0000256" key="1">
    <source>
        <dbReference type="SAM" id="MobiDB-lite"/>
    </source>
</evidence>
<sequence length="166" mass="19250">EAHRKRRRRPRQRRYALRRRGQPRRRFRWGRGGPADARPGPAADCRLRHLRPGRLRTGRLPDRHQVLRGTAGLPADRLSGRRLRPRDRLTGPARRPLVSNLRRRRRRRTHRRPGRGQLQPPRSAGLPRRHGVVRLRPGLRLRPPDPSGPRPGLAVPQPARGTPARL</sequence>
<feature type="compositionally biased region" description="Basic residues" evidence="1">
    <location>
        <begin position="1"/>
        <end position="29"/>
    </location>
</feature>
<reference evidence="2" key="1">
    <citation type="submission" date="2020-02" db="EMBL/GenBank/DDBJ databases">
        <authorList>
            <person name="Meier V. D."/>
        </authorList>
    </citation>
    <scope>NUCLEOTIDE SEQUENCE</scope>
    <source>
        <strain evidence="2">AVDCRST_MAG83</strain>
    </source>
</reference>
<protein>
    <submittedName>
        <fullName evidence="2">Integral membrane protein</fullName>
    </submittedName>
</protein>
<name>A0A6J4JEQ5_9MICC</name>
<feature type="non-terminal residue" evidence="2">
    <location>
        <position position="1"/>
    </location>
</feature>